<dbReference type="PROSITE" id="PS50262">
    <property type="entry name" value="G_PROTEIN_RECEP_F1_2"/>
    <property type="match status" value="2"/>
</dbReference>
<feature type="transmembrane region" description="Helical" evidence="13">
    <location>
        <begin position="296"/>
        <end position="318"/>
    </location>
</feature>
<dbReference type="Gene3D" id="1.20.1070.10">
    <property type="entry name" value="Rhodopsin 7-helix transmembrane proteins"/>
    <property type="match status" value="2"/>
</dbReference>
<dbReference type="SUPFAM" id="SSF81321">
    <property type="entry name" value="Family A G protein-coupled receptor-like"/>
    <property type="match status" value="2"/>
</dbReference>
<feature type="transmembrane region" description="Helical" evidence="13">
    <location>
        <begin position="103"/>
        <end position="128"/>
    </location>
</feature>
<keyword evidence="3 11" id="KW-0812">Transmembrane</keyword>
<keyword evidence="4 13" id="KW-1133">Transmembrane helix</keyword>
<proteinExistence type="inferred from homology"/>
<keyword evidence="12" id="KW-0175">Coiled coil</keyword>
<feature type="transmembrane region" description="Helical" evidence="13">
    <location>
        <begin position="33"/>
        <end position="57"/>
    </location>
</feature>
<organism evidence="15 16">
    <name type="scientific">Erpetoichthys calabaricus</name>
    <name type="common">Rope fish</name>
    <name type="synonym">Calamoichthys calabaricus</name>
    <dbReference type="NCBI Taxonomy" id="27687"/>
    <lineage>
        <taxon>Eukaryota</taxon>
        <taxon>Metazoa</taxon>
        <taxon>Chordata</taxon>
        <taxon>Craniata</taxon>
        <taxon>Vertebrata</taxon>
        <taxon>Euteleostomi</taxon>
        <taxon>Actinopterygii</taxon>
        <taxon>Polypteriformes</taxon>
        <taxon>Polypteridae</taxon>
        <taxon>Erpetoichthys</taxon>
    </lineage>
</organism>
<evidence type="ECO:0000256" key="4">
    <source>
        <dbReference type="ARBA" id="ARBA00022989"/>
    </source>
</evidence>
<comment type="subcellular location">
    <subcellularLocation>
        <location evidence="1">Cell membrane</location>
        <topology evidence="1">Multi-pass membrane protein</topology>
    </subcellularLocation>
</comment>
<keyword evidence="16" id="KW-1185">Reference proteome</keyword>
<keyword evidence="8 11" id="KW-0675">Receptor</keyword>
<protein>
    <recommendedName>
        <fullName evidence="14">G-protein coupled receptors family 1 profile domain-containing protein</fullName>
    </recommendedName>
</protein>
<dbReference type="InterPro" id="IPR000276">
    <property type="entry name" value="GPCR_Rhodpsn"/>
</dbReference>
<dbReference type="GeneTree" id="ENSGT00950000182934"/>
<dbReference type="AlphaFoldDB" id="A0A8C4RJT4"/>
<dbReference type="PROSITE" id="PS00237">
    <property type="entry name" value="G_PROTEIN_RECEP_F1_1"/>
    <property type="match status" value="1"/>
</dbReference>
<dbReference type="PANTHER" id="PTHR24249:SF307">
    <property type="entry name" value="TRACE AMINE-ASSOCIATED RECEPTOR 5"/>
    <property type="match status" value="1"/>
</dbReference>
<feature type="domain" description="G-protein coupled receptors family 1 profile" evidence="14">
    <location>
        <begin position="348"/>
        <end position="475"/>
    </location>
</feature>
<feature type="transmembrane region" description="Helical" evidence="13">
    <location>
        <begin position="148"/>
        <end position="168"/>
    </location>
</feature>
<feature type="coiled-coil region" evidence="12">
    <location>
        <begin position="224"/>
        <end position="258"/>
    </location>
</feature>
<dbReference type="InterPro" id="IPR009132">
    <property type="entry name" value="TAAR_fam"/>
</dbReference>
<dbReference type="PANTHER" id="PTHR24249">
    <property type="entry name" value="HISTAMINE RECEPTOR-RELATED G-PROTEIN COUPLED RECEPTOR"/>
    <property type="match status" value="1"/>
</dbReference>
<dbReference type="Ensembl" id="ENSECRT00000001653.1">
    <property type="protein sequence ID" value="ENSECRP00000001629.1"/>
    <property type="gene ID" value="ENSECRG00000001139.1"/>
</dbReference>
<dbReference type="PRINTS" id="PR00237">
    <property type="entry name" value="GPCRRHODOPSN"/>
</dbReference>
<evidence type="ECO:0000256" key="8">
    <source>
        <dbReference type="ARBA" id="ARBA00023170"/>
    </source>
</evidence>
<name>A0A8C4RJT4_ERPCA</name>
<feature type="transmembrane region" description="Helical" evidence="13">
    <location>
        <begin position="352"/>
        <end position="373"/>
    </location>
</feature>
<evidence type="ECO:0000256" key="13">
    <source>
        <dbReference type="SAM" id="Phobius"/>
    </source>
</evidence>
<dbReference type="InterPro" id="IPR017452">
    <property type="entry name" value="GPCR_Rhodpsn_7TM"/>
</dbReference>
<evidence type="ECO:0000256" key="1">
    <source>
        <dbReference type="ARBA" id="ARBA00004651"/>
    </source>
</evidence>
<evidence type="ECO:0000256" key="2">
    <source>
        <dbReference type="ARBA" id="ARBA00022475"/>
    </source>
</evidence>
<dbReference type="SMART" id="SM01381">
    <property type="entry name" value="7TM_GPCR_Srsx"/>
    <property type="match status" value="1"/>
</dbReference>
<dbReference type="GO" id="GO:0001594">
    <property type="term" value="F:trace-amine receptor activity"/>
    <property type="evidence" value="ECO:0007669"/>
    <property type="project" value="InterPro"/>
</dbReference>
<evidence type="ECO:0000256" key="7">
    <source>
        <dbReference type="ARBA" id="ARBA00023157"/>
    </source>
</evidence>
<keyword evidence="6 13" id="KW-0472">Membrane</keyword>
<keyword evidence="7" id="KW-1015">Disulfide bond</keyword>
<evidence type="ECO:0000256" key="12">
    <source>
        <dbReference type="SAM" id="Coils"/>
    </source>
</evidence>
<dbReference type="Proteomes" id="UP000694620">
    <property type="component" value="Chromosome 3"/>
</dbReference>
<evidence type="ECO:0000313" key="15">
    <source>
        <dbReference type="Ensembl" id="ENSECRP00000001629.1"/>
    </source>
</evidence>
<evidence type="ECO:0000259" key="14">
    <source>
        <dbReference type="PROSITE" id="PS50262"/>
    </source>
</evidence>
<evidence type="ECO:0000256" key="5">
    <source>
        <dbReference type="ARBA" id="ARBA00023040"/>
    </source>
</evidence>
<dbReference type="GO" id="GO:0005886">
    <property type="term" value="C:plasma membrane"/>
    <property type="evidence" value="ECO:0007669"/>
    <property type="project" value="UniProtKB-SubCell"/>
</dbReference>
<sequence>MNSTFISADSVEHCFQNVNTSCVKVSRSASVKIVMYFVLVLAVLVTICGNLVVVISISHFKQLHSPNNFLVLSLATTDLLLGLCVLPFSVIRTVETCWYLGSFFCRLHACMDMLFSTVSIYHLWFIAIDRYYAVCNPLLYTTKISIKVIYMFIMLAWILPSIYSFGLIYSKTNDQGLEDLVAILSCEGGCLLLFNKLWSVLESLTFFVPCFIMIGIYAKIFRVAQKQAKTIHNIQNKIKTQEEKKRKVNEKREQKAAKALGILMGVFLICWLPYFIDLLIDGNINYVTPAFVFDGLAWLGYVNSAFNPLIYAFFYPWFRKALKLILTFKIFTSNSSKINDGNYIRRDCVGDCYFAFTAAWGLADLFCTFILPFSIMTCLYARIIMIASRHAKAINFVIEKENSTQNRKSKIPKSEKKAAKTLGIVVAIFMLCWLPYLLMTVVLEYIPYASKALNQYHDGLGFISLINSGLNPIIYALFYPWFRKSLKIMLSCKIFSPGTSTLNLFPNSMH</sequence>
<feature type="domain" description="G-protein coupled receptors family 1 profile" evidence="14">
    <location>
        <begin position="49"/>
        <end position="311"/>
    </location>
</feature>
<dbReference type="FunFam" id="1.20.1070.10:FF:000030">
    <property type="entry name" value="trace amine-associated receptor 1"/>
    <property type="match status" value="1"/>
</dbReference>
<feature type="transmembrane region" description="Helical" evidence="13">
    <location>
        <begin position="459"/>
        <end position="482"/>
    </location>
</feature>
<evidence type="ECO:0000256" key="6">
    <source>
        <dbReference type="ARBA" id="ARBA00023136"/>
    </source>
</evidence>
<reference evidence="15" key="1">
    <citation type="submission" date="2021-06" db="EMBL/GenBank/DDBJ databases">
        <authorList>
            <consortium name="Wellcome Sanger Institute Data Sharing"/>
        </authorList>
    </citation>
    <scope>NUCLEOTIDE SEQUENCE [LARGE SCALE GENOMIC DNA]</scope>
</reference>
<keyword evidence="2" id="KW-1003">Cell membrane</keyword>
<dbReference type="Pfam" id="PF00001">
    <property type="entry name" value="7tm_1"/>
    <property type="match status" value="2"/>
</dbReference>
<accession>A0A8C4RJT4</accession>
<evidence type="ECO:0000256" key="11">
    <source>
        <dbReference type="RuleBase" id="RU000688"/>
    </source>
</evidence>
<evidence type="ECO:0000313" key="16">
    <source>
        <dbReference type="Proteomes" id="UP000694620"/>
    </source>
</evidence>
<keyword evidence="10 11" id="KW-0807">Transducer</keyword>
<feature type="transmembrane region" description="Helical" evidence="13">
    <location>
        <begin position="419"/>
        <end position="439"/>
    </location>
</feature>
<dbReference type="InterPro" id="IPR050569">
    <property type="entry name" value="TAAR"/>
</dbReference>
<reference evidence="15" key="3">
    <citation type="submission" date="2025-09" db="UniProtKB">
        <authorList>
            <consortium name="Ensembl"/>
        </authorList>
    </citation>
    <scope>IDENTIFICATION</scope>
</reference>
<evidence type="ECO:0000256" key="10">
    <source>
        <dbReference type="ARBA" id="ARBA00023224"/>
    </source>
</evidence>
<feature type="transmembrane region" description="Helical" evidence="13">
    <location>
        <begin position="204"/>
        <end position="221"/>
    </location>
</feature>
<comment type="similarity">
    <text evidence="11">Belongs to the G-protein coupled receptor 1 family.</text>
</comment>
<feature type="transmembrane region" description="Helical" evidence="13">
    <location>
        <begin position="256"/>
        <end position="276"/>
    </location>
</feature>
<keyword evidence="9" id="KW-0325">Glycoprotein</keyword>
<evidence type="ECO:0000256" key="9">
    <source>
        <dbReference type="ARBA" id="ARBA00023180"/>
    </source>
</evidence>
<reference evidence="15" key="2">
    <citation type="submission" date="2025-08" db="UniProtKB">
        <authorList>
            <consortium name="Ensembl"/>
        </authorList>
    </citation>
    <scope>IDENTIFICATION</scope>
</reference>
<feature type="transmembrane region" description="Helical" evidence="13">
    <location>
        <begin position="69"/>
        <end position="91"/>
    </location>
</feature>
<evidence type="ECO:0000256" key="3">
    <source>
        <dbReference type="ARBA" id="ARBA00022692"/>
    </source>
</evidence>
<dbReference type="PRINTS" id="PR01830">
    <property type="entry name" value="TRACEAMINER"/>
</dbReference>
<keyword evidence="5 11" id="KW-0297">G-protein coupled receptor</keyword>